<sequence length="254" mass="27657">MADHGFPLSRTVIKSLAFQVLKESQRDTLVNLEKGLSDNWWSRFRARHPELSTRTPDSLARSRVRGATPEALAYFFSLYENLVVKLTPHASSAELQESASLANETSSPAGPADSAPSVASSTTVASSAACPAADISSTPAGSPVTPQPVRPSTPTTPCPSCKRSDVSTIHLVRTGLIPQSLANVLVSPSFKHSKVRRRLPFPAKVVTSDEYQEILEKLDAEKAKEEQKKRRKEGEKKARKEQRAKWDNPATAAD</sequence>
<feature type="region of interest" description="Disordered" evidence="2">
    <location>
        <begin position="97"/>
        <end position="120"/>
    </location>
</feature>
<gene>
    <name evidence="4" type="ORF">SKAU_G00123070</name>
</gene>
<evidence type="ECO:0000256" key="1">
    <source>
        <dbReference type="ARBA" id="ARBA00023125"/>
    </source>
</evidence>
<dbReference type="EMBL" id="JAINUF010000004">
    <property type="protein sequence ID" value="KAJ8363476.1"/>
    <property type="molecule type" value="Genomic_DNA"/>
</dbReference>
<feature type="region of interest" description="Disordered" evidence="2">
    <location>
        <begin position="219"/>
        <end position="254"/>
    </location>
</feature>
<dbReference type="GO" id="GO:0003677">
    <property type="term" value="F:DNA binding"/>
    <property type="evidence" value="ECO:0007669"/>
    <property type="project" value="UniProtKB-KW"/>
</dbReference>
<name>A0A9Q1FNW9_SYNKA</name>
<comment type="caution">
    <text evidence="4">The sequence shown here is derived from an EMBL/GenBank/DDBJ whole genome shotgun (WGS) entry which is preliminary data.</text>
</comment>
<organism evidence="4 5">
    <name type="scientific">Synaphobranchus kaupii</name>
    <name type="common">Kaup's arrowtooth eel</name>
    <dbReference type="NCBI Taxonomy" id="118154"/>
    <lineage>
        <taxon>Eukaryota</taxon>
        <taxon>Metazoa</taxon>
        <taxon>Chordata</taxon>
        <taxon>Craniata</taxon>
        <taxon>Vertebrata</taxon>
        <taxon>Euteleostomi</taxon>
        <taxon>Actinopterygii</taxon>
        <taxon>Neopterygii</taxon>
        <taxon>Teleostei</taxon>
        <taxon>Anguilliformes</taxon>
        <taxon>Synaphobranchidae</taxon>
        <taxon>Synaphobranchus</taxon>
    </lineage>
</organism>
<evidence type="ECO:0000313" key="4">
    <source>
        <dbReference type="EMBL" id="KAJ8363476.1"/>
    </source>
</evidence>
<keyword evidence="5" id="KW-1185">Reference proteome</keyword>
<feature type="region of interest" description="Disordered" evidence="2">
    <location>
        <begin position="134"/>
        <end position="163"/>
    </location>
</feature>
<keyword evidence="1" id="KW-0238">DNA-binding</keyword>
<evidence type="ECO:0000256" key="2">
    <source>
        <dbReference type="SAM" id="MobiDB-lite"/>
    </source>
</evidence>
<dbReference type="PROSITE" id="PS51253">
    <property type="entry name" value="HTH_CENPB"/>
    <property type="match status" value="1"/>
</dbReference>
<accession>A0A9Q1FNW9</accession>
<evidence type="ECO:0000259" key="3">
    <source>
        <dbReference type="PROSITE" id="PS51253"/>
    </source>
</evidence>
<feature type="compositionally biased region" description="Basic and acidic residues" evidence="2">
    <location>
        <begin position="219"/>
        <end position="246"/>
    </location>
</feature>
<protein>
    <recommendedName>
        <fullName evidence="3">HTH CENPB-type domain-containing protein</fullName>
    </recommendedName>
</protein>
<feature type="compositionally biased region" description="Pro residues" evidence="2">
    <location>
        <begin position="145"/>
        <end position="157"/>
    </location>
</feature>
<evidence type="ECO:0000313" key="5">
    <source>
        <dbReference type="Proteomes" id="UP001152622"/>
    </source>
</evidence>
<dbReference type="AlphaFoldDB" id="A0A9Q1FNW9"/>
<dbReference type="InterPro" id="IPR006600">
    <property type="entry name" value="HTH_CenpB_DNA-bd_dom"/>
</dbReference>
<feature type="domain" description="HTH CENPB-type" evidence="3">
    <location>
        <begin position="1"/>
        <end position="54"/>
    </location>
</feature>
<dbReference type="OrthoDB" id="4327074at2759"/>
<dbReference type="Proteomes" id="UP001152622">
    <property type="component" value="Chromosome 4"/>
</dbReference>
<proteinExistence type="predicted"/>
<reference evidence="4" key="1">
    <citation type="journal article" date="2023" name="Science">
        <title>Genome structures resolve the early diversification of teleost fishes.</title>
        <authorList>
            <person name="Parey E."/>
            <person name="Louis A."/>
            <person name="Montfort J."/>
            <person name="Bouchez O."/>
            <person name="Roques C."/>
            <person name="Iampietro C."/>
            <person name="Lluch J."/>
            <person name="Castinel A."/>
            <person name="Donnadieu C."/>
            <person name="Desvignes T."/>
            <person name="Floi Bucao C."/>
            <person name="Jouanno E."/>
            <person name="Wen M."/>
            <person name="Mejri S."/>
            <person name="Dirks R."/>
            <person name="Jansen H."/>
            <person name="Henkel C."/>
            <person name="Chen W.J."/>
            <person name="Zahm M."/>
            <person name="Cabau C."/>
            <person name="Klopp C."/>
            <person name="Thompson A.W."/>
            <person name="Robinson-Rechavi M."/>
            <person name="Braasch I."/>
            <person name="Lecointre G."/>
            <person name="Bobe J."/>
            <person name="Postlethwait J.H."/>
            <person name="Berthelot C."/>
            <person name="Roest Crollius H."/>
            <person name="Guiguen Y."/>
        </authorList>
    </citation>
    <scope>NUCLEOTIDE SEQUENCE</scope>
    <source>
        <strain evidence="4">WJC10195</strain>
    </source>
</reference>